<evidence type="ECO:0000313" key="2">
    <source>
        <dbReference type="Proteomes" id="UP000026714"/>
    </source>
</evidence>
<protein>
    <submittedName>
        <fullName evidence="1">Uncharacterized protein</fullName>
    </submittedName>
</protein>
<reference evidence="1 2" key="1">
    <citation type="journal article" date="2014" name="FEMS Microbiol. Ecol.">
        <title>Sphaerotilus natans encrusted with nanoball-shaped Fe(III) oxide minerals formed by nitrate-reducing mixotrophic Fe(II) oxidation.</title>
        <authorList>
            <person name="Park S."/>
            <person name="Kim D.H."/>
            <person name="Lee J.H."/>
            <person name="Hur H.G."/>
        </authorList>
    </citation>
    <scope>NUCLEOTIDE SEQUENCE [LARGE SCALE GENOMIC DNA]</scope>
    <source>
        <strain evidence="1 2">DSM 6575</strain>
    </source>
</reference>
<proteinExistence type="predicted"/>
<gene>
    <name evidence="1" type="ORF">X805_23870</name>
</gene>
<dbReference type="EMBL" id="AZRA01000061">
    <property type="protein sequence ID" value="KDB52017.1"/>
    <property type="molecule type" value="Genomic_DNA"/>
</dbReference>
<dbReference type="STRING" id="34103.SAMN05421778_101320"/>
<sequence length="255" mass="27680">MIALPHALVMPIRIALGEFIGRFHRQLQADTPALVEFRDREFRRAALYAPSRMIDQIESMLSAWRTNDSGTGTSGADSLPVLVVAIGADYSPVSADAGGRPVADPVEVIIPSDPKRRVFELRAVQADVRAQIAICAADPMTAQSLAMQLHLFLSETPNRYFRAKYMLAGMVESWPVQIESPDIIAVRTPTGAGNITILAADMQLRATIPLLRAPRMSDADADGQGTNDLMDPSGYAHLVRVQGQGDVTTWVRSSA</sequence>
<evidence type="ECO:0000313" key="1">
    <source>
        <dbReference type="EMBL" id="KDB52017.1"/>
    </source>
</evidence>
<keyword evidence="2" id="KW-1185">Reference proteome</keyword>
<dbReference type="RefSeq" id="WP_051631944.1">
    <property type="nucleotide sequence ID" value="NZ_AZRA01000061.1"/>
</dbReference>
<dbReference type="Proteomes" id="UP000026714">
    <property type="component" value="Unassembled WGS sequence"/>
</dbReference>
<organism evidence="1 2">
    <name type="scientific">Sphaerotilus natans subsp. natans DSM 6575</name>
    <dbReference type="NCBI Taxonomy" id="1286631"/>
    <lineage>
        <taxon>Bacteria</taxon>
        <taxon>Pseudomonadati</taxon>
        <taxon>Pseudomonadota</taxon>
        <taxon>Betaproteobacteria</taxon>
        <taxon>Burkholderiales</taxon>
        <taxon>Sphaerotilaceae</taxon>
        <taxon>Sphaerotilus</taxon>
    </lineage>
</organism>
<comment type="caution">
    <text evidence="1">The sequence shown here is derived from an EMBL/GenBank/DDBJ whole genome shotgun (WGS) entry which is preliminary data.</text>
</comment>
<name>A0A059KKP7_9BURK</name>
<accession>A0A059KKP7</accession>
<dbReference type="AlphaFoldDB" id="A0A059KKP7"/>
<dbReference type="eggNOG" id="ENOG5032V19">
    <property type="taxonomic scope" value="Bacteria"/>
</dbReference>